<evidence type="ECO:0000256" key="1">
    <source>
        <dbReference type="SAM" id="Phobius"/>
    </source>
</evidence>
<protein>
    <submittedName>
        <fullName evidence="2">Uncharacterized membrane protein</fullName>
    </submittedName>
</protein>
<sequence length="413" mass="44473">MLNSFFQSTLGRPSLISPDDNWALLFVLVVSVAIAIYLEQKYTWASKLSGAILALIMALVLSNIGILPTNSTLYDDIIWGYAVPLGIPLLLLQCNMKKIWKETGRVMIVFLIGAVGTCLGALLAYKLLHNHVPEAAGVAAMMTGSYIGGGVNFAALATQFKVSGGTIGATTVADNLLMAIYFFVLILFAGLKFFRSHYTHPHIDEVEKNGLGDSQTQAAAYWSRKDISLKDIALNLAYAVVIVFLSNLISMGIAHVIPTSNTVLKMCNTFFGSQYVWITTLSMIVATYGEKQVQKLNGSQEIGTYFIYLFLFVIGVPASLYQIITQTPALLLFTAIMVVVNMLFCFIGGKLLHFDLEDCILASNANIGGPTTAAGMAISQGWSQLVGPIMLVGTFGYVIGTYLGVVIGGILGA</sequence>
<feature type="transmembrane region" description="Helical" evidence="1">
    <location>
        <begin position="330"/>
        <end position="347"/>
    </location>
</feature>
<dbReference type="GeneID" id="78354796"/>
<dbReference type="RefSeq" id="WP_090163834.1">
    <property type="nucleotide sequence ID" value="NZ_FNBF01000016.1"/>
</dbReference>
<dbReference type="STRING" id="155865.SAMN05216515_10122"/>
<feature type="transmembrane region" description="Helical" evidence="1">
    <location>
        <begin position="106"/>
        <end position="125"/>
    </location>
</feature>
<evidence type="ECO:0000313" key="3">
    <source>
        <dbReference type="Proteomes" id="UP000198817"/>
    </source>
</evidence>
<dbReference type="Pfam" id="PF05684">
    <property type="entry name" value="DUF819"/>
    <property type="match status" value="1"/>
</dbReference>
<evidence type="ECO:0000313" key="2">
    <source>
        <dbReference type="EMBL" id="SFU35720.1"/>
    </source>
</evidence>
<gene>
    <name evidence="2" type="ORF">SAMN05216508_102145</name>
</gene>
<feature type="transmembrane region" description="Helical" evidence="1">
    <location>
        <begin position="385"/>
        <end position="411"/>
    </location>
</feature>
<feature type="transmembrane region" description="Helical" evidence="1">
    <location>
        <begin position="269"/>
        <end position="290"/>
    </location>
</feature>
<keyword evidence="1" id="KW-0812">Transmembrane</keyword>
<dbReference type="OrthoDB" id="653763at2"/>
<reference evidence="2 3" key="1">
    <citation type="submission" date="2016-10" db="EMBL/GenBank/DDBJ databases">
        <authorList>
            <person name="de Groot N.N."/>
        </authorList>
    </citation>
    <scope>NUCLEOTIDE SEQUENCE [LARGE SCALE GENOMIC DNA]</scope>
    <source>
        <strain evidence="2 3">KHGC13</strain>
    </source>
</reference>
<feature type="transmembrane region" description="Helical" evidence="1">
    <location>
        <begin position="77"/>
        <end position="94"/>
    </location>
</feature>
<feature type="transmembrane region" description="Helical" evidence="1">
    <location>
        <begin position="50"/>
        <end position="71"/>
    </location>
</feature>
<dbReference type="Proteomes" id="UP000198817">
    <property type="component" value="Unassembled WGS sequence"/>
</dbReference>
<dbReference type="AlphaFoldDB" id="A0A1I7FHP3"/>
<keyword evidence="3" id="KW-1185">Reference proteome</keyword>
<accession>A0A1I7FHP3</accession>
<dbReference type="PANTHER" id="PTHR34289">
    <property type="entry name" value="PROTEIN, PUTATIVE (DUF819)-RELATED"/>
    <property type="match status" value="1"/>
</dbReference>
<name>A0A1I7FHP3_9FIRM</name>
<proteinExistence type="predicted"/>
<keyword evidence="1" id="KW-0472">Membrane</keyword>
<dbReference type="EMBL" id="FPBT01000002">
    <property type="protein sequence ID" value="SFU35720.1"/>
    <property type="molecule type" value="Genomic_DNA"/>
</dbReference>
<feature type="transmembrane region" description="Helical" evidence="1">
    <location>
        <begin position="176"/>
        <end position="194"/>
    </location>
</feature>
<feature type="transmembrane region" description="Helical" evidence="1">
    <location>
        <begin position="22"/>
        <end position="38"/>
    </location>
</feature>
<keyword evidence="1" id="KW-1133">Transmembrane helix</keyword>
<dbReference type="InterPro" id="IPR008537">
    <property type="entry name" value="DUF819"/>
</dbReference>
<dbReference type="PANTHER" id="PTHR34289:SF8">
    <property type="entry name" value="DUF819 DOMAIN-CONTAINING PROTEIN"/>
    <property type="match status" value="1"/>
</dbReference>
<organism evidence="2 3">
    <name type="scientific">Eubacterium pyruvativorans</name>
    <dbReference type="NCBI Taxonomy" id="155865"/>
    <lineage>
        <taxon>Bacteria</taxon>
        <taxon>Bacillati</taxon>
        <taxon>Bacillota</taxon>
        <taxon>Clostridia</taxon>
        <taxon>Eubacteriales</taxon>
        <taxon>Eubacteriaceae</taxon>
        <taxon>Eubacterium</taxon>
    </lineage>
</organism>
<feature type="transmembrane region" description="Helical" evidence="1">
    <location>
        <begin position="232"/>
        <end position="257"/>
    </location>
</feature>
<feature type="transmembrane region" description="Helical" evidence="1">
    <location>
        <begin position="302"/>
        <end position="324"/>
    </location>
</feature>